<feature type="transmembrane region" description="Helical" evidence="1">
    <location>
        <begin position="7"/>
        <end position="25"/>
    </location>
</feature>
<reference evidence="2 3" key="1">
    <citation type="submission" date="2021-01" db="EMBL/GenBank/DDBJ databases">
        <title>Whole genome shotgun sequence of Asanoa siamensis NBRC 107932.</title>
        <authorList>
            <person name="Komaki H."/>
            <person name="Tamura T."/>
        </authorList>
    </citation>
    <scope>NUCLEOTIDE SEQUENCE [LARGE SCALE GENOMIC DNA]</scope>
    <source>
        <strain evidence="2 3">NBRC 107932</strain>
    </source>
</reference>
<organism evidence="2 3">
    <name type="scientific">Asanoa siamensis</name>
    <dbReference type="NCBI Taxonomy" id="926357"/>
    <lineage>
        <taxon>Bacteria</taxon>
        <taxon>Bacillati</taxon>
        <taxon>Actinomycetota</taxon>
        <taxon>Actinomycetes</taxon>
        <taxon>Micromonosporales</taxon>
        <taxon>Micromonosporaceae</taxon>
        <taxon>Asanoa</taxon>
    </lineage>
</organism>
<keyword evidence="1" id="KW-0472">Membrane</keyword>
<dbReference type="Proteomes" id="UP000604117">
    <property type="component" value="Unassembled WGS sequence"/>
</dbReference>
<dbReference type="RefSeq" id="WP_203712373.1">
    <property type="nucleotide sequence ID" value="NZ_BONE01000014.1"/>
</dbReference>
<dbReference type="EMBL" id="BONE01000014">
    <property type="protein sequence ID" value="GIF72742.1"/>
    <property type="molecule type" value="Genomic_DNA"/>
</dbReference>
<keyword evidence="1" id="KW-1133">Transmembrane helix</keyword>
<feature type="transmembrane region" description="Helical" evidence="1">
    <location>
        <begin position="56"/>
        <end position="81"/>
    </location>
</feature>
<keyword evidence="1" id="KW-0812">Transmembrane</keyword>
<comment type="caution">
    <text evidence="2">The sequence shown here is derived from an EMBL/GenBank/DDBJ whole genome shotgun (WGS) entry which is preliminary data.</text>
</comment>
<evidence type="ECO:0000313" key="2">
    <source>
        <dbReference type="EMBL" id="GIF72742.1"/>
    </source>
</evidence>
<evidence type="ECO:0000313" key="3">
    <source>
        <dbReference type="Proteomes" id="UP000604117"/>
    </source>
</evidence>
<gene>
    <name evidence="2" type="ORF">Asi02nite_22600</name>
</gene>
<evidence type="ECO:0000256" key="1">
    <source>
        <dbReference type="SAM" id="Phobius"/>
    </source>
</evidence>
<sequence>MDRTGKAALWVVAGHAALFGVAWLATLTQPSQVADGQCEGLGFGCTLSPRDGARFALFLFGAPALLVSLLLCLIVIAVVAARRTRRRDAAGLPPRGERTFAPPIDLR</sequence>
<proteinExistence type="predicted"/>
<accession>A0ABQ4CPG8</accession>
<keyword evidence="3" id="KW-1185">Reference proteome</keyword>
<name>A0ABQ4CPG8_9ACTN</name>
<protein>
    <submittedName>
        <fullName evidence="2">Uncharacterized protein</fullName>
    </submittedName>
</protein>